<feature type="repeat" description="ANK" evidence="3">
    <location>
        <begin position="1473"/>
        <end position="1505"/>
    </location>
</feature>
<dbReference type="InterPro" id="IPR002110">
    <property type="entry name" value="Ankyrin_rpt"/>
</dbReference>
<feature type="repeat" description="ANK" evidence="3">
    <location>
        <begin position="1572"/>
        <end position="1604"/>
    </location>
</feature>
<feature type="repeat" description="ANK" evidence="3">
    <location>
        <begin position="1836"/>
        <end position="1864"/>
    </location>
</feature>
<dbReference type="EMBL" id="JALNTZ010000007">
    <property type="protein sequence ID" value="KAJ3646954.1"/>
    <property type="molecule type" value="Genomic_DNA"/>
</dbReference>
<dbReference type="Pfam" id="PF00023">
    <property type="entry name" value="Ank"/>
    <property type="match status" value="2"/>
</dbReference>
<dbReference type="InterPro" id="IPR036770">
    <property type="entry name" value="Ankyrin_rpt-contain_sf"/>
</dbReference>
<feature type="repeat" description="ANK" evidence="3">
    <location>
        <begin position="1605"/>
        <end position="1637"/>
    </location>
</feature>
<feature type="compositionally biased region" description="Polar residues" evidence="4">
    <location>
        <begin position="2166"/>
        <end position="2179"/>
    </location>
</feature>
<feature type="region of interest" description="Disordered" evidence="4">
    <location>
        <begin position="2156"/>
        <end position="2183"/>
    </location>
</feature>
<evidence type="ECO:0000256" key="4">
    <source>
        <dbReference type="SAM" id="MobiDB-lite"/>
    </source>
</evidence>
<feature type="repeat" description="ANK" evidence="3">
    <location>
        <begin position="1242"/>
        <end position="1274"/>
    </location>
</feature>
<feature type="repeat" description="ANK" evidence="3">
    <location>
        <begin position="1770"/>
        <end position="1802"/>
    </location>
</feature>
<feature type="repeat" description="ANK" evidence="3">
    <location>
        <begin position="1506"/>
        <end position="1538"/>
    </location>
</feature>
<dbReference type="PANTHER" id="PTHR24123">
    <property type="entry name" value="ANKYRIN REPEAT-CONTAINING"/>
    <property type="match status" value="1"/>
</dbReference>
<organism evidence="5 6">
    <name type="scientific">Zophobas morio</name>
    <dbReference type="NCBI Taxonomy" id="2755281"/>
    <lineage>
        <taxon>Eukaryota</taxon>
        <taxon>Metazoa</taxon>
        <taxon>Ecdysozoa</taxon>
        <taxon>Arthropoda</taxon>
        <taxon>Hexapoda</taxon>
        <taxon>Insecta</taxon>
        <taxon>Pterygota</taxon>
        <taxon>Neoptera</taxon>
        <taxon>Endopterygota</taxon>
        <taxon>Coleoptera</taxon>
        <taxon>Polyphaga</taxon>
        <taxon>Cucujiformia</taxon>
        <taxon>Tenebrionidae</taxon>
        <taxon>Zophobas</taxon>
    </lineage>
</organism>
<dbReference type="SMART" id="SM00248">
    <property type="entry name" value="ANK"/>
    <property type="match status" value="30"/>
</dbReference>
<evidence type="ECO:0000313" key="6">
    <source>
        <dbReference type="Proteomes" id="UP001168821"/>
    </source>
</evidence>
<evidence type="ECO:0000256" key="2">
    <source>
        <dbReference type="ARBA" id="ARBA00023043"/>
    </source>
</evidence>
<feature type="repeat" description="ANK" evidence="3">
    <location>
        <begin position="1150"/>
        <end position="1182"/>
    </location>
</feature>
<dbReference type="PROSITE" id="PS50297">
    <property type="entry name" value="ANK_REP_REGION"/>
    <property type="match status" value="30"/>
</dbReference>
<reference evidence="5" key="1">
    <citation type="journal article" date="2023" name="G3 (Bethesda)">
        <title>Whole genome assemblies of Zophobas morio and Tenebrio molitor.</title>
        <authorList>
            <person name="Kaur S."/>
            <person name="Stinson S.A."/>
            <person name="diCenzo G.C."/>
        </authorList>
    </citation>
    <scope>NUCLEOTIDE SEQUENCE</scope>
    <source>
        <strain evidence="5">QUZm001</strain>
    </source>
</reference>
<dbReference type="Gene3D" id="3.40.50.300">
    <property type="entry name" value="P-loop containing nucleotide triphosphate hydrolases"/>
    <property type="match status" value="1"/>
</dbReference>
<feature type="repeat" description="ANK" evidence="3">
    <location>
        <begin position="2100"/>
        <end position="2132"/>
    </location>
</feature>
<evidence type="ECO:0000313" key="5">
    <source>
        <dbReference type="EMBL" id="KAJ3646954.1"/>
    </source>
</evidence>
<comment type="caution">
    <text evidence="5">The sequence shown here is derived from an EMBL/GenBank/DDBJ whole genome shotgun (WGS) entry which is preliminary data.</text>
</comment>
<feature type="repeat" description="ANK" evidence="3">
    <location>
        <begin position="1374"/>
        <end position="1406"/>
    </location>
</feature>
<feature type="repeat" description="ANK" evidence="3">
    <location>
        <begin position="1968"/>
        <end position="2000"/>
    </location>
</feature>
<gene>
    <name evidence="5" type="ORF">Zmor_024510</name>
</gene>
<feature type="repeat" description="ANK" evidence="3">
    <location>
        <begin position="2034"/>
        <end position="2066"/>
    </location>
</feature>
<dbReference type="SUPFAM" id="SSF48403">
    <property type="entry name" value="Ankyrin repeat"/>
    <property type="match status" value="3"/>
</dbReference>
<feature type="repeat" description="ANK" evidence="3">
    <location>
        <begin position="1737"/>
        <end position="1769"/>
    </location>
</feature>
<feature type="repeat" description="ANK" evidence="3">
    <location>
        <begin position="1308"/>
        <end position="1340"/>
    </location>
</feature>
<feature type="repeat" description="ANK" evidence="3">
    <location>
        <begin position="1803"/>
        <end position="1835"/>
    </location>
</feature>
<evidence type="ECO:0000256" key="3">
    <source>
        <dbReference type="PROSITE-ProRule" id="PRU00023"/>
    </source>
</evidence>
<keyword evidence="2 3" id="KW-0040">ANK repeat</keyword>
<feature type="repeat" description="ANK" evidence="3">
    <location>
        <begin position="2133"/>
        <end position="2165"/>
    </location>
</feature>
<accession>A0AA38I0I1</accession>
<feature type="repeat" description="ANK" evidence="3">
    <location>
        <begin position="1407"/>
        <end position="1439"/>
    </location>
</feature>
<proteinExistence type="predicted"/>
<feature type="repeat" description="ANK" evidence="3">
    <location>
        <begin position="1671"/>
        <end position="1703"/>
    </location>
</feature>
<feature type="repeat" description="ANK" evidence="3">
    <location>
        <begin position="1440"/>
        <end position="1468"/>
    </location>
</feature>
<feature type="repeat" description="ANK" evidence="3">
    <location>
        <begin position="1341"/>
        <end position="1373"/>
    </location>
</feature>
<feature type="repeat" description="ANK" evidence="3">
    <location>
        <begin position="1704"/>
        <end position="1736"/>
    </location>
</feature>
<dbReference type="PROSITE" id="PS50088">
    <property type="entry name" value="ANK_REPEAT"/>
    <property type="match status" value="30"/>
</dbReference>
<keyword evidence="6" id="KW-1185">Reference proteome</keyword>
<dbReference type="Pfam" id="PF13637">
    <property type="entry name" value="Ank_4"/>
    <property type="match status" value="2"/>
</dbReference>
<feature type="repeat" description="ANK" evidence="3">
    <location>
        <begin position="1869"/>
        <end position="1901"/>
    </location>
</feature>
<protein>
    <submittedName>
        <fullName evidence="5">Uncharacterized protein</fullName>
    </submittedName>
</protein>
<feature type="repeat" description="ANK" evidence="3">
    <location>
        <begin position="1275"/>
        <end position="1307"/>
    </location>
</feature>
<feature type="repeat" description="ANK" evidence="3">
    <location>
        <begin position="1638"/>
        <end position="1670"/>
    </location>
</feature>
<feature type="repeat" description="ANK" evidence="3">
    <location>
        <begin position="1539"/>
        <end position="1571"/>
    </location>
</feature>
<dbReference type="Proteomes" id="UP001168821">
    <property type="component" value="Unassembled WGS sequence"/>
</dbReference>
<evidence type="ECO:0000256" key="1">
    <source>
        <dbReference type="ARBA" id="ARBA00022737"/>
    </source>
</evidence>
<name>A0AA38I0I1_9CUCU</name>
<dbReference type="SUPFAM" id="SSF52540">
    <property type="entry name" value="P-loop containing nucleoside triphosphate hydrolases"/>
    <property type="match status" value="1"/>
</dbReference>
<feature type="repeat" description="ANK" evidence="3">
    <location>
        <begin position="2001"/>
        <end position="2033"/>
    </location>
</feature>
<keyword evidence="1" id="KW-0677">Repeat</keyword>
<feature type="repeat" description="ANK" evidence="3">
    <location>
        <begin position="1935"/>
        <end position="1967"/>
    </location>
</feature>
<feature type="repeat" description="ANK" evidence="3">
    <location>
        <begin position="1209"/>
        <end position="1241"/>
    </location>
</feature>
<dbReference type="InterPro" id="IPR027417">
    <property type="entry name" value="P-loop_NTPase"/>
</dbReference>
<sequence>MFQFFIPFQSFKKRSGTTDRGKEYEDVVLAFVILELVKDVAIKNFHVSSNEEGFGAFDDIVIKTESDKGNDIKAVQLKHTENKILSTKKWMSKTGDFSIGKYFKTFQEIKKDASEFILYTNRPFKCDDNTTFQLEEEEFFIIPVKVKAASELAEIDSAYQFKIIEEDWNVEMLFKIREYQKFFSKFYLYTDQKKVESLKKSVTENFKTTYYSDEEIFEKFLKRLSEWNIQDGNKEKLNKKWMERVIALLLLSSHIEPLSSGSVNVNSGNDKVKIFQEAVSFFDITLLEKESYEKLKPVWDDIRKEKNFDFTELNKVRKRYFPAVSYIDNKNIDKIDPRIFIQLLWLTDKCPLIIRQHENVEKAIQLCPDKKFILIGEGKNEEWMKIYSVFQNLSNLIQKPDLHERIMQNFTISLQGKGELNLAAAFGNSDEFLESVTTDNLVEMLNDPCYIGGVKEILPEPYIEQSLSRNIINIKYLKKFWKNTIIILNCADNFDKVKDELTQCKIIDINNFLQKKNQNFENQTNEIYVPKFNPTQYKTNFNSNKSNLSNTVYMANRNLTDLELEQIYNENREAKQIHYFKLSEDCNLEWIKTAGDVGDLELYKLSDKYCTTENELWCSRLDNNINLICGDPGIGKSELMKSFKNKCSPKYWTIMISPNDVHSFFDNSKFSKTTNSIDLFEKFIADEKCRVLQRLERRFFEMCVEKNHVIYVWDALDEIVGEHLDSVSKIIVGFSSKGFLQWVTSRRHLKPFLEKKFNLLALSINQLDEQEQQNYVRKRLASFISVDEIEIAIDKIKSSFAIIEHINILGIPLQIFMVTELFRQNKDKYLKLMENIFLLTDLYEYFIEEKFNNFYEGKLGFDHTNPHMKYRIREEKRKALDHYERVAFTVIFPEDILKRLNINTDKHREKILRKYASVGLVNEFQNNVPHFVHGSFAEYLVATYFSKNFNVIRDTLWDIIFDAKYNNVRFFFDLLLAKNSEAHVSVLYKNYELLKTYNDETLTRKDEGGRSALHVISSWGQRHPRVKITGQSGEYVVHEDNNFDKKAETQAYFEIVGYLQNKSTVDEHDILLDMTPLAYARKSESIGAEIKLLQTKRNDLNHQLSTVDDVINIFYYSSSLGYDEVCELFTIEEKKRRNRWYETKFVTAEHGETSLLLACRTGHLKVVKYLLQFDEEIEHSNKIGETTIIDNSLECLVKVNPKINHPNENGATPLLIASEMGHEKVVEFLVTVGAEINRPMNGGFTPLLIASQNGHLKVVEYLQTVGAEINRANKEGGTPLFIASQMGHEKVVQYLATAGAELNCALKEGVTPLYIASERGHENIVEYLATIGAQINCTTKEGATPLHVASQNGHERVVEYLATVGAEINRAMNDSSTPLYIASQMGHEKVVEYLATVGAEVNRPTKGGATPLYITSQMGHEKIVELLATVGAEINRAMDDSSTPLYIASQMGHEKVVEYLVAVGAEVNCAITKGATPLYIASQMGHEKVVECLATSGAEINRAGIENATSLYVASQNGHTKVVEYLVTVGAEINLATIDGETPVYIASQMGHEIIVDYLVTVGAEINRATKKGATPLYIASQMGHEKIVELLATVGAEINRAMDDSSTPLYIASQMGHEKVVELLATAGAEINRTLEDGMTPLYVASQNGHSEVVKYLAAVGADINRDCKEGVTPIYIASEQGHEKVVEYLAALGAEVNRATNVGGTPLFIASHNGHDRVVENLTIAGAEINCSMNDGTTPLYLASQNGHKKVVEHLVTAGAEVNRATNDGRTPLYIASQMGHEIIVDYLVTVGAEINRATKEGATPFFIASQMGHEKVVHYLATAGADINRAMNNGSTPLYIASQMGHEKVVECLATSGAEINRAVIENATSLYVASQNGHAKVVEYLVTVGAEINLATNNGTTPLYIASQNGHEKVVELLATAGAEINRATNDGMTPLYVASQNGHREVVKYLAAVGADINRDCKGGVTPIYIASQQGHEKVVEYLAALGAEVNRATNVGGTPLFIASHNGHDRVVENLTIAGAEINCSMNDGTTPLYLASQNGHRKIVEHLVTVGAEVHCATNDGETPLYIASQMGHEIIVDYLVTVGAEINRATKKGATPLFIASQMGHEKVVHYLATVGADINRAMNNGSTPLYIASQMGHSNIVEYLTTGGTESHRPTDNGATPLTTSSSLPQRSRRIRRAVRRIKNKE</sequence>
<feature type="repeat" description="ANK" evidence="3">
    <location>
        <begin position="2067"/>
        <end position="2099"/>
    </location>
</feature>
<dbReference type="Pfam" id="PF12796">
    <property type="entry name" value="Ank_2"/>
    <property type="match status" value="9"/>
</dbReference>
<dbReference type="PANTHER" id="PTHR24123:SF141">
    <property type="entry name" value="ANKYRIN 2, ISOFORM U"/>
    <property type="match status" value="1"/>
</dbReference>
<dbReference type="PRINTS" id="PR01415">
    <property type="entry name" value="ANKYRIN"/>
</dbReference>
<dbReference type="InterPro" id="IPR051165">
    <property type="entry name" value="Multifunctional_ANK_Repeat"/>
</dbReference>
<feature type="repeat" description="ANK" evidence="3">
    <location>
        <begin position="1902"/>
        <end position="1934"/>
    </location>
</feature>
<dbReference type="Gene3D" id="1.25.40.20">
    <property type="entry name" value="Ankyrin repeat-containing domain"/>
    <property type="match status" value="6"/>
</dbReference>